<reference evidence="1 2" key="1">
    <citation type="submission" date="2015-03" db="EMBL/GenBank/DDBJ databases">
        <title>Comparative genomics of Pseudomonas insights into diversity of traits involved in vanlence and defense.</title>
        <authorList>
            <person name="Qin Y."/>
        </authorList>
    </citation>
    <scope>NUCLEOTIDE SEQUENCE [LARGE SCALE GENOMIC DNA]</scope>
    <source>
        <strain evidence="1 2">C8</strain>
    </source>
</reference>
<accession>A0A0F4TG91</accession>
<organism evidence="1 2">
    <name type="scientific">Pseudomonas fluorescens</name>
    <dbReference type="NCBI Taxonomy" id="294"/>
    <lineage>
        <taxon>Bacteria</taxon>
        <taxon>Pseudomonadati</taxon>
        <taxon>Pseudomonadota</taxon>
        <taxon>Gammaproteobacteria</taxon>
        <taxon>Pseudomonadales</taxon>
        <taxon>Pseudomonadaceae</taxon>
        <taxon>Pseudomonas</taxon>
    </lineage>
</organism>
<sequence length="61" mass="6480">MQFKQNIIQILDARGGIIGTMVLPANIKLNDLAPLKMLGAINVKVLPYTAPYEGISAGGVQ</sequence>
<protein>
    <submittedName>
        <fullName evidence="1">Uncharacterized protein</fullName>
    </submittedName>
</protein>
<dbReference type="RefSeq" id="WP_046042351.1">
    <property type="nucleotide sequence ID" value="NZ_LACC01000025.1"/>
</dbReference>
<evidence type="ECO:0000313" key="1">
    <source>
        <dbReference type="EMBL" id="KJZ43451.1"/>
    </source>
</evidence>
<dbReference type="PATRIC" id="fig|294.132.peg.3386"/>
<evidence type="ECO:0000313" key="2">
    <source>
        <dbReference type="Proteomes" id="UP000033588"/>
    </source>
</evidence>
<comment type="caution">
    <text evidence="1">The sequence shown here is derived from an EMBL/GenBank/DDBJ whole genome shotgun (WGS) entry which is preliminary data.</text>
</comment>
<dbReference type="OrthoDB" id="6919370at2"/>
<name>A0A0F4TG91_PSEFL</name>
<proteinExistence type="predicted"/>
<dbReference type="AlphaFoldDB" id="A0A0F4TG91"/>
<gene>
    <name evidence="1" type="ORF">VC35_21000</name>
</gene>
<dbReference type="EMBL" id="LACC01000025">
    <property type="protein sequence ID" value="KJZ43451.1"/>
    <property type="molecule type" value="Genomic_DNA"/>
</dbReference>
<dbReference type="Proteomes" id="UP000033588">
    <property type="component" value="Unassembled WGS sequence"/>
</dbReference>